<dbReference type="Proteomes" id="UP000823775">
    <property type="component" value="Unassembled WGS sequence"/>
</dbReference>
<gene>
    <name evidence="1" type="ORF">HAX54_001991</name>
</gene>
<evidence type="ECO:0000313" key="2">
    <source>
        <dbReference type="Proteomes" id="UP000823775"/>
    </source>
</evidence>
<protein>
    <submittedName>
        <fullName evidence="1">Uncharacterized protein</fullName>
    </submittedName>
</protein>
<evidence type="ECO:0000313" key="1">
    <source>
        <dbReference type="EMBL" id="MCD7465822.1"/>
    </source>
</evidence>
<keyword evidence="2" id="KW-1185">Reference proteome</keyword>
<sequence>VGFSESLLGEEFSYKLEYGGSLLQKQEFKDFFLQLKATLDKWWLAEGESKLRSVYKAVPTFIIWQI</sequence>
<comment type="caution">
    <text evidence="1">The sequence shown here is derived from an EMBL/GenBank/DDBJ whole genome shotgun (WGS) entry which is preliminary data.</text>
</comment>
<name>A0ABS8T371_DATST</name>
<organism evidence="1 2">
    <name type="scientific">Datura stramonium</name>
    <name type="common">Jimsonweed</name>
    <name type="synonym">Common thornapple</name>
    <dbReference type="NCBI Taxonomy" id="4076"/>
    <lineage>
        <taxon>Eukaryota</taxon>
        <taxon>Viridiplantae</taxon>
        <taxon>Streptophyta</taxon>
        <taxon>Embryophyta</taxon>
        <taxon>Tracheophyta</taxon>
        <taxon>Spermatophyta</taxon>
        <taxon>Magnoliopsida</taxon>
        <taxon>eudicotyledons</taxon>
        <taxon>Gunneridae</taxon>
        <taxon>Pentapetalae</taxon>
        <taxon>asterids</taxon>
        <taxon>lamiids</taxon>
        <taxon>Solanales</taxon>
        <taxon>Solanaceae</taxon>
        <taxon>Solanoideae</taxon>
        <taxon>Datureae</taxon>
        <taxon>Datura</taxon>
    </lineage>
</organism>
<dbReference type="EMBL" id="JACEIK010001085">
    <property type="protein sequence ID" value="MCD7465822.1"/>
    <property type="molecule type" value="Genomic_DNA"/>
</dbReference>
<accession>A0ABS8T371</accession>
<reference evidence="1 2" key="1">
    <citation type="journal article" date="2021" name="BMC Genomics">
        <title>Datura genome reveals duplications of psychoactive alkaloid biosynthetic genes and high mutation rate following tissue culture.</title>
        <authorList>
            <person name="Rajewski A."/>
            <person name="Carter-House D."/>
            <person name="Stajich J."/>
            <person name="Litt A."/>
        </authorList>
    </citation>
    <scope>NUCLEOTIDE SEQUENCE [LARGE SCALE GENOMIC DNA]</scope>
    <source>
        <strain evidence="1">AR-01</strain>
    </source>
</reference>
<feature type="non-terminal residue" evidence="1">
    <location>
        <position position="1"/>
    </location>
</feature>
<proteinExistence type="predicted"/>